<dbReference type="Proteomes" id="UP000263595">
    <property type="component" value="Unassembled WGS sequence"/>
</dbReference>
<dbReference type="EMBL" id="UNOZ01000040">
    <property type="protein sequence ID" value="SYX93206.1"/>
    <property type="molecule type" value="Genomic_DNA"/>
</dbReference>
<keyword evidence="1" id="KW-0378">Hydrolase</keyword>
<dbReference type="InterPro" id="IPR029058">
    <property type="entry name" value="AB_hydrolase_fold"/>
</dbReference>
<gene>
    <name evidence="1" type="ORF">CCOS865_05500</name>
</gene>
<accession>A0A383S3E6</accession>
<protein>
    <submittedName>
        <fullName evidence="1">Alpha/beta hydrolase</fullName>
    </submittedName>
</protein>
<dbReference type="Gene3D" id="3.40.50.1820">
    <property type="entry name" value="alpha/beta hydrolase"/>
    <property type="match status" value="1"/>
</dbReference>
<evidence type="ECO:0000313" key="2">
    <source>
        <dbReference type="Proteomes" id="UP000263595"/>
    </source>
</evidence>
<dbReference type="AlphaFoldDB" id="A0A383S3E6"/>
<name>A0A383S3E6_9PSED</name>
<keyword evidence="2" id="KW-1185">Reference proteome</keyword>
<organism evidence="1 2">
    <name type="scientific">Pseudomonas reidholzensis</name>
    <dbReference type="NCBI Taxonomy" id="1785162"/>
    <lineage>
        <taxon>Bacteria</taxon>
        <taxon>Pseudomonadati</taxon>
        <taxon>Pseudomonadota</taxon>
        <taxon>Gammaproteobacteria</taxon>
        <taxon>Pseudomonadales</taxon>
        <taxon>Pseudomonadaceae</taxon>
        <taxon>Pseudomonas</taxon>
    </lineage>
</organism>
<feature type="non-terminal residue" evidence="1">
    <location>
        <position position="96"/>
    </location>
</feature>
<reference evidence="2" key="1">
    <citation type="submission" date="2018-08" db="EMBL/GenBank/DDBJ databases">
        <authorList>
            <person name="Blom J."/>
        </authorList>
    </citation>
    <scope>NUCLEOTIDE SEQUENCE [LARGE SCALE GENOMIC DNA]</scope>
    <source>
        <strain evidence="2">CCOS 865</strain>
    </source>
</reference>
<proteinExistence type="predicted"/>
<dbReference type="SUPFAM" id="SSF53474">
    <property type="entry name" value="alpha/beta-Hydrolases"/>
    <property type="match status" value="1"/>
</dbReference>
<sequence length="96" mass="10872">MPAPFHPDLLRTSLAPLADRQALSAQALDYQRSYGLDLRVQRWLGGFQAGGFELVGQVWLPEQPVATMFLLHGYYDHMGLYRHVIEWALAQGYAVI</sequence>
<evidence type="ECO:0000313" key="1">
    <source>
        <dbReference type="EMBL" id="SYX93206.1"/>
    </source>
</evidence>
<dbReference type="GO" id="GO:0016787">
    <property type="term" value="F:hydrolase activity"/>
    <property type="evidence" value="ECO:0007669"/>
    <property type="project" value="UniProtKB-KW"/>
</dbReference>